<reference evidence="3 4" key="1">
    <citation type="journal article" date="2016" name="Nat. Commun.">
        <title>Thousands of microbial genomes shed light on interconnected biogeochemical processes in an aquifer system.</title>
        <authorList>
            <person name="Anantharaman K."/>
            <person name="Brown C.T."/>
            <person name="Hug L.A."/>
            <person name="Sharon I."/>
            <person name="Castelle C.J."/>
            <person name="Probst A.J."/>
            <person name="Thomas B.C."/>
            <person name="Singh A."/>
            <person name="Wilkins M.J."/>
            <person name="Karaoz U."/>
            <person name="Brodie E.L."/>
            <person name="Williams K.H."/>
            <person name="Hubbard S.S."/>
            <person name="Banfield J.F."/>
        </authorList>
    </citation>
    <scope>NUCLEOTIDE SEQUENCE [LARGE SCALE GENOMIC DNA]</scope>
</reference>
<dbReference type="GO" id="GO:0016874">
    <property type="term" value="F:ligase activity"/>
    <property type="evidence" value="ECO:0007669"/>
    <property type="project" value="UniProtKB-KW"/>
</dbReference>
<dbReference type="HAMAP" id="MF_01940">
    <property type="entry name" value="RNA_CPDase"/>
    <property type="match status" value="1"/>
</dbReference>
<dbReference type="Gene3D" id="3.90.1140.10">
    <property type="entry name" value="Cyclic phosphodiesterase"/>
    <property type="match status" value="1"/>
</dbReference>
<feature type="active site" description="Proton acceptor" evidence="2">
    <location>
        <position position="127"/>
    </location>
</feature>
<comment type="caution">
    <text evidence="2">Lacks conserved residue(s) required for the propagation of feature annotation.</text>
</comment>
<dbReference type="Proteomes" id="UP000176527">
    <property type="component" value="Unassembled WGS sequence"/>
</dbReference>
<dbReference type="AlphaFoldDB" id="A0A1F5KE35"/>
<comment type="catalytic activity">
    <reaction evidence="2">
        <text>a 3'-end 2',3'-cyclophospho-ribonucleotide-RNA + H2O = a 3'-end 2'-phospho-ribonucleotide-RNA + H(+)</text>
        <dbReference type="Rhea" id="RHEA:11828"/>
        <dbReference type="Rhea" id="RHEA-COMP:10464"/>
        <dbReference type="Rhea" id="RHEA-COMP:17353"/>
        <dbReference type="ChEBI" id="CHEBI:15377"/>
        <dbReference type="ChEBI" id="CHEBI:15378"/>
        <dbReference type="ChEBI" id="CHEBI:83064"/>
        <dbReference type="ChEBI" id="CHEBI:173113"/>
        <dbReference type="EC" id="3.1.4.58"/>
    </reaction>
</comment>
<proteinExistence type="inferred from homology"/>
<name>A0A1F5KE35_9BACT</name>
<dbReference type="EMBL" id="MFDE01000005">
    <property type="protein sequence ID" value="OGE39114.1"/>
    <property type="molecule type" value="Genomic_DNA"/>
</dbReference>
<dbReference type="EC" id="3.1.4.58" evidence="2"/>
<dbReference type="GO" id="GO:0008664">
    <property type="term" value="F:RNA 2',3'-cyclic 3'-phosphodiesterase activity"/>
    <property type="evidence" value="ECO:0007669"/>
    <property type="project" value="UniProtKB-EC"/>
</dbReference>
<evidence type="ECO:0000256" key="1">
    <source>
        <dbReference type="ARBA" id="ARBA00022801"/>
    </source>
</evidence>
<keyword evidence="3" id="KW-0436">Ligase</keyword>
<dbReference type="NCBIfam" id="TIGR02258">
    <property type="entry name" value="2_5_ligase"/>
    <property type="match status" value="1"/>
</dbReference>
<comment type="function">
    <text evidence="2">Hydrolyzes RNA 2',3'-cyclic phosphodiester to an RNA 2'-phosphomonoester.</text>
</comment>
<dbReference type="GO" id="GO:0004113">
    <property type="term" value="F:2',3'-cyclic-nucleotide 3'-phosphodiesterase activity"/>
    <property type="evidence" value="ECO:0007669"/>
    <property type="project" value="InterPro"/>
</dbReference>
<dbReference type="InterPro" id="IPR004175">
    <property type="entry name" value="RNA_CPDase"/>
</dbReference>
<organism evidence="3 4">
    <name type="scientific">Candidatus Daviesbacteria bacterium RIFCSPHIGHO2_12_FULL_37_11</name>
    <dbReference type="NCBI Taxonomy" id="1797777"/>
    <lineage>
        <taxon>Bacteria</taxon>
        <taxon>Candidatus Daviesiibacteriota</taxon>
    </lineage>
</organism>
<evidence type="ECO:0000256" key="2">
    <source>
        <dbReference type="HAMAP-Rule" id="MF_01940"/>
    </source>
</evidence>
<protein>
    <recommendedName>
        <fullName evidence="2">RNA 2',3'-cyclic phosphodiesterase</fullName>
        <shortName evidence="2">RNA 2',3'-CPDase</shortName>
        <ecNumber evidence="2">3.1.4.58</ecNumber>
    </recommendedName>
</protein>
<evidence type="ECO:0000313" key="4">
    <source>
        <dbReference type="Proteomes" id="UP000176527"/>
    </source>
</evidence>
<dbReference type="InterPro" id="IPR009097">
    <property type="entry name" value="Cyclic_Pdiesterase"/>
</dbReference>
<sequence>MRFFIALDLPEVTRNELKEVQEKLKPLIPGAKFTDPEKLHLTIAFVGEQDDEFEEKLIKILEASPQGIPPFTVTPSYIDGFPHLHTANTLWVGVKEDIDKLYELRHHIKDGLSSLGLPVDQRRFVPHIAIAKLDHFRLKKEVEKEFENIMSGNFSPILVSSVKLFESVPEHGFHKHNTLAKIQLG</sequence>
<feature type="active site" description="Proton donor" evidence="2">
    <location>
        <position position="40"/>
    </location>
</feature>
<keyword evidence="1 2" id="KW-0378">Hydrolase</keyword>
<dbReference type="PANTHER" id="PTHR35561">
    <property type="entry name" value="RNA 2',3'-CYCLIC PHOSPHODIESTERASE"/>
    <property type="match status" value="1"/>
</dbReference>
<dbReference type="Pfam" id="PF13563">
    <property type="entry name" value="2_5_RNA_ligase2"/>
    <property type="match status" value="1"/>
</dbReference>
<comment type="similarity">
    <text evidence="2">Belongs to the 2H phosphoesterase superfamily. ThpR family.</text>
</comment>
<dbReference type="PANTHER" id="PTHR35561:SF1">
    <property type="entry name" value="RNA 2',3'-CYCLIC PHOSPHODIESTERASE"/>
    <property type="match status" value="1"/>
</dbReference>
<accession>A0A1F5KE35</accession>
<feature type="short sequence motif" description="HXTX 1" evidence="2">
    <location>
        <begin position="40"/>
        <end position="43"/>
    </location>
</feature>
<dbReference type="SUPFAM" id="SSF55144">
    <property type="entry name" value="LigT-like"/>
    <property type="match status" value="1"/>
</dbReference>
<evidence type="ECO:0000313" key="3">
    <source>
        <dbReference type="EMBL" id="OGE39114.1"/>
    </source>
</evidence>
<gene>
    <name evidence="3" type="ORF">A3F00_00830</name>
</gene>
<comment type="caution">
    <text evidence="3">The sequence shown here is derived from an EMBL/GenBank/DDBJ whole genome shotgun (WGS) entry which is preliminary data.</text>
</comment>